<dbReference type="PANTHER" id="PTHR43584">
    <property type="entry name" value="NUCLEOTIDYL TRANSFERASE"/>
    <property type="match status" value="1"/>
</dbReference>
<dbReference type="InterPro" id="IPR050065">
    <property type="entry name" value="GlmU-like"/>
</dbReference>
<proteinExistence type="predicted"/>
<protein>
    <recommendedName>
        <fullName evidence="3">Nucleotidyl transferase domain-containing protein</fullName>
    </recommendedName>
</protein>
<evidence type="ECO:0000259" key="3">
    <source>
        <dbReference type="Pfam" id="PF00483"/>
    </source>
</evidence>
<reference evidence="4" key="1">
    <citation type="submission" date="2018-05" db="EMBL/GenBank/DDBJ databases">
        <authorList>
            <person name="Lanie J.A."/>
            <person name="Ng W.-L."/>
            <person name="Kazmierczak K.M."/>
            <person name="Andrzejewski T.M."/>
            <person name="Davidsen T.M."/>
            <person name="Wayne K.J."/>
            <person name="Tettelin H."/>
            <person name="Glass J.I."/>
            <person name="Rusch D."/>
            <person name="Podicherti R."/>
            <person name="Tsui H.-C.T."/>
            <person name="Winkler M.E."/>
        </authorList>
    </citation>
    <scope>NUCLEOTIDE SEQUENCE</scope>
</reference>
<sequence>MKKITKAMIFAAGFGKRLVPLTEKTPKPLLQLNGKTLLENCILFLEDCGIKEIVINVHHLADQIIEFIEKNKFKSKIHISHEKEKILGTGGGLIHARNI</sequence>
<feature type="non-terminal residue" evidence="4">
    <location>
        <position position="99"/>
    </location>
</feature>
<accession>A0A382NQK3</accession>
<dbReference type="AlphaFoldDB" id="A0A382NQK3"/>
<gene>
    <name evidence="4" type="ORF">METZ01_LOCUS315479</name>
</gene>
<evidence type="ECO:0000256" key="1">
    <source>
        <dbReference type="ARBA" id="ARBA00022679"/>
    </source>
</evidence>
<keyword evidence="2" id="KW-0548">Nucleotidyltransferase</keyword>
<evidence type="ECO:0000256" key="2">
    <source>
        <dbReference type="ARBA" id="ARBA00022695"/>
    </source>
</evidence>
<name>A0A382NQK3_9ZZZZ</name>
<dbReference type="InterPro" id="IPR005835">
    <property type="entry name" value="NTP_transferase_dom"/>
</dbReference>
<organism evidence="4">
    <name type="scientific">marine metagenome</name>
    <dbReference type="NCBI Taxonomy" id="408172"/>
    <lineage>
        <taxon>unclassified sequences</taxon>
        <taxon>metagenomes</taxon>
        <taxon>ecological metagenomes</taxon>
    </lineage>
</organism>
<dbReference type="SUPFAM" id="SSF53448">
    <property type="entry name" value="Nucleotide-diphospho-sugar transferases"/>
    <property type="match status" value="1"/>
</dbReference>
<dbReference type="InterPro" id="IPR029044">
    <property type="entry name" value="Nucleotide-diphossugar_trans"/>
</dbReference>
<keyword evidence="1" id="KW-0808">Transferase</keyword>
<feature type="domain" description="Nucleotidyl transferase" evidence="3">
    <location>
        <begin position="6"/>
        <end position="97"/>
    </location>
</feature>
<dbReference type="Pfam" id="PF00483">
    <property type="entry name" value="NTP_transferase"/>
    <property type="match status" value="1"/>
</dbReference>
<dbReference type="PANTHER" id="PTHR43584:SF8">
    <property type="entry name" value="N-ACETYLMURAMATE ALPHA-1-PHOSPHATE URIDYLYLTRANSFERASE"/>
    <property type="match status" value="1"/>
</dbReference>
<dbReference type="EMBL" id="UINC01101649">
    <property type="protein sequence ID" value="SVC62625.1"/>
    <property type="molecule type" value="Genomic_DNA"/>
</dbReference>
<evidence type="ECO:0000313" key="4">
    <source>
        <dbReference type="EMBL" id="SVC62625.1"/>
    </source>
</evidence>
<dbReference type="Gene3D" id="3.90.550.10">
    <property type="entry name" value="Spore Coat Polysaccharide Biosynthesis Protein SpsA, Chain A"/>
    <property type="match status" value="1"/>
</dbReference>
<dbReference type="GO" id="GO:0016779">
    <property type="term" value="F:nucleotidyltransferase activity"/>
    <property type="evidence" value="ECO:0007669"/>
    <property type="project" value="UniProtKB-KW"/>
</dbReference>